<reference evidence="1 2" key="1">
    <citation type="submission" date="2022-01" db="EMBL/GenBank/DDBJ databases">
        <title>Draft Genome Sequences of Seven Type Strains of the Genus Streptomyces.</title>
        <authorList>
            <person name="Aziz S."/>
            <person name="Coretto E."/>
            <person name="Chronakova A."/>
            <person name="Sproer C."/>
            <person name="Huber K."/>
            <person name="Nouioui I."/>
            <person name="Gross H."/>
        </authorList>
    </citation>
    <scope>NUCLEOTIDE SEQUENCE [LARGE SCALE GENOMIC DNA]</scope>
    <source>
        <strain evidence="1 2">DSM 41685</strain>
    </source>
</reference>
<comment type="caution">
    <text evidence="1">The sequence shown here is derived from an EMBL/GenBank/DDBJ whole genome shotgun (WGS) entry which is preliminary data.</text>
</comment>
<accession>A0ABS9J805</accession>
<proteinExistence type="predicted"/>
<keyword evidence="2" id="KW-1185">Reference proteome</keyword>
<dbReference type="RefSeq" id="WP_086698289.1">
    <property type="nucleotide sequence ID" value="NZ_JAKKZF010000001.1"/>
</dbReference>
<sequence>MSAPLALGDCDPLWHDWENLCRQGAAELTDPAEPRWRDIRGQGLTAHQYHRIVDIHVVGDWL</sequence>
<protein>
    <submittedName>
        <fullName evidence="1">Uncharacterized protein</fullName>
    </submittedName>
</protein>
<gene>
    <name evidence="1" type="ORF">L0F81_00075</name>
</gene>
<dbReference type="Proteomes" id="UP001299012">
    <property type="component" value="Unassembled WGS sequence"/>
</dbReference>
<name>A0ABS9J805_9ACTN</name>
<dbReference type="EMBL" id="JAKKZF010000001">
    <property type="protein sequence ID" value="MCG0061695.1"/>
    <property type="molecule type" value="Genomic_DNA"/>
</dbReference>
<evidence type="ECO:0000313" key="1">
    <source>
        <dbReference type="EMBL" id="MCG0061695.1"/>
    </source>
</evidence>
<organism evidence="1 2">
    <name type="scientific">Streptomyces tricolor</name>
    <dbReference type="NCBI Taxonomy" id="68277"/>
    <lineage>
        <taxon>Bacteria</taxon>
        <taxon>Bacillati</taxon>
        <taxon>Actinomycetota</taxon>
        <taxon>Actinomycetes</taxon>
        <taxon>Kitasatosporales</taxon>
        <taxon>Streptomycetaceae</taxon>
        <taxon>Streptomyces</taxon>
        <taxon>Streptomyces violaceoruber group</taxon>
    </lineage>
</organism>
<evidence type="ECO:0000313" key="2">
    <source>
        <dbReference type="Proteomes" id="UP001299012"/>
    </source>
</evidence>